<protein>
    <submittedName>
        <fullName evidence="6">TetR/AcrR family transcriptional regulator</fullName>
    </submittedName>
</protein>
<reference evidence="6 7" key="1">
    <citation type="submission" date="2022-06" db="EMBL/GenBank/DDBJ databases">
        <title>Endosaccharibacter gen. nov., sp. nov., endophytic bacteria isolated from sugarcane.</title>
        <authorList>
            <person name="Pitiwittayakul N."/>
            <person name="Yukphan P."/>
            <person name="Charoenyingcharoen P."/>
            <person name="Tanasupawat S."/>
        </authorList>
    </citation>
    <scope>NUCLEOTIDE SEQUENCE [LARGE SCALE GENOMIC DNA]</scope>
    <source>
        <strain evidence="6 7">KSS8</strain>
    </source>
</reference>
<dbReference type="PANTHER" id="PTHR47506">
    <property type="entry name" value="TRANSCRIPTIONAL REGULATORY PROTEIN"/>
    <property type="match status" value="1"/>
</dbReference>
<dbReference type="Gene3D" id="1.10.357.10">
    <property type="entry name" value="Tetracycline Repressor, domain 2"/>
    <property type="match status" value="1"/>
</dbReference>
<keyword evidence="7" id="KW-1185">Reference proteome</keyword>
<dbReference type="PRINTS" id="PR00455">
    <property type="entry name" value="HTHTETR"/>
</dbReference>
<feature type="DNA-binding region" description="H-T-H motif" evidence="4">
    <location>
        <begin position="29"/>
        <end position="48"/>
    </location>
</feature>
<dbReference type="PANTHER" id="PTHR47506:SF1">
    <property type="entry name" value="HTH-TYPE TRANSCRIPTIONAL REGULATOR YJDC"/>
    <property type="match status" value="1"/>
</dbReference>
<keyword evidence="1" id="KW-0805">Transcription regulation</keyword>
<dbReference type="InterPro" id="IPR011075">
    <property type="entry name" value="TetR_C"/>
</dbReference>
<dbReference type="EMBL" id="JAMSKV010000012">
    <property type="protein sequence ID" value="MCQ8279413.1"/>
    <property type="molecule type" value="Genomic_DNA"/>
</dbReference>
<dbReference type="Pfam" id="PF16925">
    <property type="entry name" value="TetR_C_13"/>
    <property type="match status" value="1"/>
</dbReference>
<keyword evidence="2 4" id="KW-0238">DNA-binding</keyword>
<feature type="domain" description="HTH tetR-type" evidence="5">
    <location>
        <begin position="6"/>
        <end position="66"/>
    </location>
</feature>
<evidence type="ECO:0000256" key="2">
    <source>
        <dbReference type="ARBA" id="ARBA00023125"/>
    </source>
</evidence>
<evidence type="ECO:0000313" key="6">
    <source>
        <dbReference type="EMBL" id="MCQ8279413.1"/>
    </source>
</evidence>
<accession>A0ABT1W9I2</accession>
<evidence type="ECO:0000256" key="4">
    <source>
        <dbReference type="PROSITE-ProRule" id="PRU00335"/>
    </source>
</evidence>
<name>A0ABT1W9I2_9PROT</name>
<evidence type="ECO:0000259" key="5">
    <source>
        <dbReference type="PROSITE" id="PS50977"/>
    </source>
</evidence>
<dbReference type="PROSITE" id="PS50977">
    <property type="entry name" value="HTH_TETR_2"/>
    <property type="match status" value="1"/>
</dbReference>
<evidence type="ECO:0000256" key="1">
    <source>
        <dbReference type="ARBA" id="ARBA00023015"/>
    </source>
</evidence>
<dbReference type="Gene3D" id="1.10.10.60">
    <property type="entry name" value="Homeodomain-like"/>
    <property type="match status" value="1"/>
</dbReference>
<evidence type="ECO:0000313" key="7">
    <source>
        <dbReference type="Proteomes" id="UP001524587"/>
    </source>
</evidence>
<keyword evidence="3" id="KW-0804">Transcription</keyword>
<gene>
    <name evidence="6" type="ORF">NFI95_13285</name>
</gene>
<comment type="caution">
    <text evidence="6">The sequence shown here is derived from an EMBL/GenBank/DDBJ whole genome shotgun (WGS) entry which is preliminary data.</text>
</comment>
<dbReference type="Pfam" id="PF00440">
    <property type="entry name" value="TetR_N"/>
    <property type="match status" value="1"/>
</dbReference>
<dbReference type="SUPFAM" id="SSF46689">
    <property type="entry name" value="Homeodomain-like"/>
    <property type="match status" value="1"/>
</dbReference>
<organism evidence="6 7">
    <name type="scientific">Endosaccharibacter trunci</name>
    <dbReference type="NCBI Taxonomy" id="2812733"/>
    <lineage>
        <taxon>Bacteria</taxon>
        <taxon>Pseudomonadati</taxon>
        <taxon>Pseudomonadota</taxon>
        <taxon>Alphaproteobacteria</taxon>
        <taxon>Acetobacterales</taxon>
        <taxon>Acetobacteraceae</taxon>
        <taxon>Endosaccharibacter</taxon>
    </lineage>
</organism>
<dbReference type="InterPro" id="IPR009057">
    <property type="entry name" value="Homeodomain-like_sf"/>
</dbReference>
<dbReference type="SUPFAM" id="SSF48498">
    <property type="entry name" value="Tetracyclin repressor-like, C-terminal domain"/>
    <property type="match status" value="1"/>
</dbReference>
<dbReference type="InterPro" id="IPR036271">
    <property type="entry name" value="Tet_transcr_reg_TetR-rel_C_sf"/>
</dbReference>
<evidence type="ECO:0000256" key="3">
    <source>
        <dbReference type="ARBA" id="ARBA00023163"/>
    </source>
</evidence>
<dbReference type="RefSeq" id="WP_422864898.1">
    <property type="nucleotide sequence ID" value="NZ_JAMSKV010000012.1"/>
</dbReference>
<sequence>MGRPREFDVDDALQAALRVFWKKGFEGASLTDLTEAMGITRPSLYAAYGNKEQLFVKALDCFQSTCLGFVESALASPDAASVLRNLLYGYADCYTAQGEPRGSLKTNGALVCSEASEPVRCELVRRRREDEAALERRLERARQEGDLPKDADPAALAAFVMTVAQGMSVQAASGADRETLHAVVRTALRAMPISCGDHRCVTT</sequence>
<proteinExistence type="predicted"/>
<dbReference type="InterPro" id="IPR001647">
    <property type="entry name" value="HTH_TetR"/>
</dbReference>
<dbReference type="Proteomes" id="UP001524587">
    <property type="component" value="Unassembled WGS sequence"/>
</dbReference>